<evidence type="ECO:0000313" key="2">
    <source>
        <dbReference type="Proteomes" id="UP001500298"/>
    </source>
</evidence>
<proteinExistence type="predicted"/>
<dbReference type="RefSeq" id="WP_345369038.1">
    <property type="nucleotide sequence ID" value="NZ_BAABJX010000011.1"/>
</dbReference>
<keyword evidence="2" id="KW-1185">Reference proteome</keyword>
<gene>
    <name evidence="1" type="ORF">GCM10023331_05690</name>
</gene>
<name>A0ABP9D6A6_9BACT</name>
<dbReference type="EMBL" id="BAABJX010000011">
    <property type="protein sequence ID" value="GAA4824059.1"/>
    <property type="molecule type" value="Genomic_DNA"/>
</dbReference>
<protein>
    <recommendedName>
        <fullName evidence="3">DUF2357 domain-containing protein</fullName>
    </recommendedName>
</protein>
<reference evidence="2" key="1">
    <citation type="journal article" date="2019" name="Int. J. Syst. Evol. Microbiol.">
        <title>The Global Catalogue of Microorganisms (GCM) 10K type strain sequencing project: providing services to taxonomists for standard genome sequencing and annotation.</title>
        <authorList>
            <consortium name="The Broad Institute Genomics Platform"/>
            <consortium name="The Broad Institute Genome Sequencing Center for Infectious Disease"/>
            <person name="Wu L."/>
            <person name="Ma J."/>
        </authorList>
    </citation>
    <scope>NUCLEOTIDE SEQUENCE [LARGE SCALE GENOMIC DNA]</scope>
    <source>
        <strain evidence="2">JCM 18326</strain>
    </source>
</reference>
<sequence>MWTIKIFAIYKSSDPPFEISREELIPEESGDMVVVEHRFYEIELHYEEDESITRQELTIDGEPINPIYLSQHNEERYIKGSTMQYFSNRLGYVPIHFCGHEITVRVDASKLSGNEAEQILSYLYDKNKKLLLEYISGEGKRKGRESGVPSPLPLQEISINNLSPLSHFLDLMQDLYYDFEKLPYAIMRPKLVMEPYHAQAVDSKSIEWLMSNLDEVIFDDAYEQHPEAIEVDGYYGILEKIAYETNTPDFNTYENEIILGAIHKCRAIVNEISEHITSYLGSDRSMMESINANYQSIQIILFRKAFDELKTIKQKLSSVEEHYQQLFAGVYARTEIPKVTQVFSQKRHYTQAFTGIHHLYQLSLRLNKDSLINLNFLDQIYEVFNYYRLIDGLKVYFNNIPHDVEYSQQDGHLYKKVSFFGRRNGEDWVVNLLYNPKISRSPGDTHLVLHGKIDKKNNYYTPDYVLEYAQKHDIRYAIMDAKYKRSKVVVEQDIKDATLKYYTCLRVFGTKHHMKPDFLWLLCPDNMQYPIWRLNYNEDFLPIIGVVESKPDTLGPLQQVITNIIKRWGISKA</sequence>
<evidence type="ECO:0000313" key="1">
    <source>
        <dbReference type="EMBL" id="GAA4824059.1"/>
    </source>
</evidence>
<evidence type="ECO:0008006" key="3">
    <source>
        <dbReference type="Google" id="ProtNLM"/>
    </source>
</evidence>
<accession>A0ABP9D6A6</accession>
<organism evidence="1 2">
    <name type="scientific">Algivirga pacifica</name>
    <dbReference type="NCBI Taxonomy" id="1162670"/>
    <lineage>
        <taxon>Bacteria</taxon>
        <taxon>Pseudomonadati</taxon>
        <taxon>Bacteroidota</taxon>
        <taxon>Cytophagia</taxon>
        <taxon>Cytophagales</taxon>
        <taxon>Flammeovirgaceae</taxon>
        <taxon>Algivirga</taxon>
    </lineage>
</organism>
<dbReference type="Proteomes" id="UP001500298">
    <property type="component" value="Unassembled WGS sequence"/>
</dbReference>
<comment type="caution">
    <text evidence="1">The sequence shown here is derived from an EMBL/GenBank/DDBJ whole genome shotgun (WGS) entry which is preliminary data.</text>
</comment>